<accession>A0A2R6AF72</accession>
<dbReference type="InterPro" id="IPR002934">
    <property type="entry name" value="Polymerase_NTP_transf_dom"/>
</dbReference>
<reference evidence="2 3" key="1">
    <citation type="submission" date="2017-04" db="EMBL/GenBank/DDBJ databases">
        <title>Novel microbial lineages endemic to geothermal iron-oxide mats fill important gaps in the evolutionary history of Archaea.</title>
        <authorList>
            <person name="Jay Z.J."/>
            <person name="Beam J.P."/>
            <person name="Dlakic M."/>
            <person name="Rusch D.B."/>
            <person name="Kozubal M.A."/>
            <person name="Inskeep W.P."/>
        </authorList>
    </citation>
    <scope>NUCLEOTIDE SEQUENCE [LARGE SCALE GENOMIC DNA]</scope>
    <source>
        <strain evidence="2">BE_D</strain>
    </source>
</reference>
<dbReference type="Pfam" id="PF01909">
    <property type="entry name" value="NTP_transf_2"/>
    <property type="match status" value="1"/>
</dbReference>
<feature type="domain" description="Polymerase nucleotidyl transferase" evidence="1">
    <location>
        <begin position="27"/>
        <end position="109"/>
    </location>
</feature>
<evidence type="ECO:0000313" key="2">
    <source>
        <dbReference type="EMBL" id="PSN85034.1"/>
    </source>
</evidence>
<comment type="caution">
    <text evidence="2">The sequence shown here is derived from an EMBL/GenBank/DDBJ whole genome shotgun (WGS) entry which is preliminary data.</text>
</comment>
<organism evidence="2 3">
    <name type="scientific">Candidatus Marsarchaeota G1 archaeon BE_D</name>
    <dbReference type="NCBI Taxonomy" id="1978156"/>
    <lineage>
        <taxon>Archaea</taxon>
        <taxon>Candidatus Marsarchaeota</taxon>
        <taxon>Candidatus Marsarchaeota group 1</taxon>
    </lineage>
</organism>
<dbReference type="SUPFAM" id="SSF81301">
    <property type="entry name" value="Nucleotidyltransferase"/>
    <property type="match status" value="1"/>
</dbReference>
<dbReference type="Gene3D" id="3.30.460.10">
    <property type="entry name" value="Beta Polymerase, domain 2"/>
    <property type="match status" value="1"/>
</dbReference>
<name>A0A2R6AF72_9ARCH</name>
<dbReference type="EMBL" id="NEXD01000049">
    <property type="protein sequence ID" value="PSN85034.1"/>
    <property type="molecule type" value="Genomic_DNA"/>
</dbReference>
<dbReference type="GO" id="GO:0016779">
    <property type="term" value="F:nucleotidyltransferase activity"/>
    <property type="evidence" value="ECO:0007669"/>
    <property type="project" value="InterPro"/>
</dbReference>
<proteinExistence type="predicted"/>
<dbReference type="Proteomes" id="UP000240569">
    <property type="component" value="Unassembled WGS sequence"/>
</dbReference>
<dbReference type="PANTHER" id="PTHR37030">
    <property type="entry name" value="NUCLEOTIDYLTRANSFERASE"/>
    <property type="match status" value="1"/>
</dbReference>
<dbReference type="CDD" id="cd05403">
    <property type="entry name" value="NT_KNTase_like"/>
    <property type="match status" value="1"/>
</dbReference>
<dbReference type="InterPro" id="IPR043519">
    <property type="entry name" value="NT_sf"/>
</dbReference>
<dbReference type="AlphaFoldDB" id="A0A2R6AF72"/>
<gene>
    <name evidence="2" type="ORF">B9Q02_07840</name>
</gene>
<evidence type="ECO:0000259" key="1">
    <source>
        <dbReference type="Pfam" id="PF01909"/>
    </source>
</evidence>
<protein>
    <submittedName>
        <fullName evidence="2">DNA polymerase subunit beta</fullName>
    </submittedName>
</protein>
<sequence>MNWDLYNAQLWKKRTEALKNARAFVVKIKRECEKIDPKCKVILFGSIAKGGWRCDSDVDVLIITDCVKNAFDRAIISTKLHKALGVWEPFEIHVVTRKEYEEWYKRFIDVYEEF</sequence>
<dbReference type="PANTHER" id="PTHR37030:SF1">
    <property type="entry name" value="NUCLEOTIDYLTRANSFERASE"/>
    <property type="match status" value="1"/>
</dbReference>
<evidence type="ECO:0000313" key="3">
    <source>
        <dbReference type="Proteomes" id="UP000240569"/>
    </source>
</evidence>